<dbReference type="Proteomes" id="UP000037460">
    <property type="component" value="Unassembled WGS sequence"/>
</dbReference>
<evidence type="ECO:0000256" key="5">
    <source>
        <dbReference type="ARBA" id="ARBA00023242"/>
    </source>
</evidence>
<evidence type="ECO:0000256" key="2">
    <source>
        <dbReference type="ARBA" id="ARBA00022723"/>
    </source>
</evidence>
<accession>A0A0M0K4N0</accession>
<feature type="non-terminal residue" evidence="7">
    <location>
        <position position="139"/>
    </location>
</feature>
<gene>
    <name evidence="7" type="ORF">Ctob_009063</name>
</gene>
<keyword evidence="3" id="KW-0863">Zinc-finger</keyword>
<protein>
    <submittedName>
        <fullName evidence="7">Retinoblastoma-binding protein</fullName>
    </submittedName>
</protein>
<dbReference type="PANTHER" id="PTHR15439:SF0">
    <property type="entry name" value="CELL DIVISION CYCLE AND APOPTOSIS REGULATOR PROTEIN 1-RELATED"/>
    <property type="match status" value="1"/>
</dbReference>
<organism evidence="7 8">
    <name type="scientific">Chrysochromulina tobinii</name>
    <dbReference type="NCBI Taxonomy" id="1460289"/>
    <lineage>
        <taxon>Eukaryota</taxon>
        <taxon>Haptista</taxon>
        <taxon>Haptophyta</taxon>
        <taxon>Prymnesiophyceae</taxon>
        <taxon>Prymnesiales</taxon>
        <taxon>Chrysochromulinaceae</taxon>
        <taxon>Chrysochromulina</taxon>
    </lineage>
</organism>
<comment type="caution">
    <text evidence="7">The sequence shown here is derived from an EMBL/GenBank/DDBJ whole genome shotgun (WGS) entry which is preliminary data.</text>
</comment>
<dbReference type="AlphaFoldDB" id="A0A0M0K4N0"/>
<dbReference type="Pfam" id="PF08783">
    <property type="entry name" value="DWNN"/>
    <property type="match status" value="1"/>
</dbReference>
<sequence length="139" mass="15506">MAQYKFKSSNDTFSVKFDGPHIPLIELREKIVAEQKIVKGKDLFVLELSNAQTGEVYEENALIPRNTAVLVKRVPQLRREAIVGTAVDEEGAEPLQQYIKQKGECPSCRVNWQANGTKVLPNRSLREAVLKAQEAAAEA</sequence>
<feature type="domain" description="DWNN" evidence="6">
    <location>
        <begin position="2"/>
        <end position="75"/>
    </location>
</feature>
<dbReference type="GO" id="GO:0005634">
    <property type="term" value="C:nucleus"/>
    <property type="evidence" value="ECO:0007669"/>
    <property type="project" value="UniProtKB-SubCell"/>
</dbReference>
<keyword evidence="4" id="KW-0862">Zinc</keyword>
<dbReference type="GO" id="GO:0016567">
    <property type="term" value="P:protein ubiquitination"/>
    <property type="evidence" value="ECO:0007669"/>
    <property type="project" value="InterPro"/>
</dbReference>
<dbReference type="OrthoDB" id="106784at2759"/>
<keyword evidence="5" id="KW-0539">Nucleus</keyword>
<proteinExistence type="predicted"/>
<keyword evidence="2" id="KW-0479">Metal-binding</keyword>
<dbReference type="PANTHER" id="PTHR15439">
    <property type="entry name" value="RETINOBLASTOMA-BINDING PROTEIN 6"/>
    <property type="match status" value="1"/>
</dbReference>
<dbReference type="InterPro" id="IPR033489">
    <property type="entry name" value="RBBP6"/>
</dbReference>
<comment type="subcellular location">
    <subcellularLocation>
        <location evidence="1">Nucleus</location>
    </subcellularLocation>
</comment>
<dbReference type="GO" id="GO:0006397">
    <property type="term" value="P:mRNA processing"/>
    <property type="evidence" value="ECO:0007669"/>
    <property type="project" value="InterPro"/>
</dbReference>
<evidence type="ECO:0000313" key="7">
    <source>
        <dbReference type="EMBL" id="KOO33764.1"/>
    </source>
</evidence>
<dbReference type="Gene3D" id="3.10.20.90">
    <property type="entry name" value="Phosphatidylinositol 3-kinase Catalytic Subunit, Chain A, domain 1"/>
    <property type="match status" value="1"/>
</dbReference>
<evidence type="ECO:0000256" key="3">
    <source>
        <dbReference type="ARBA" id="ARBA00022771"/>
    </source>
</evidence>
<dbReference type="GO" id="GO:0061630">
    <property type="term" value="F:ubiquitin protein ligase activity"/>
    <property type="evidence" value="ECO:0007669"/>
    <property type="project" value="InterPro"/>
</dbReference>
<evidence type="ECO:0000256" key="4">
    <source>
        <dbReference type="ARBA" id="ARBA00022833"/>
    </source>
</evidence>
<name>A0A0M0K4N0_9EUKA</name>
<evidence type="ECO:0000259" key="6">
    <source>
        <dbReference type="PROSITE" id="PS51282"/>
    </source>
</evidence>
<dbReference type="PROSITE" id="PS51282">
    <property type="entry name" value="DWNN"/>
    <property type="match status" value="1"/>
</dbReference>
<dbReference type="GO" id="GO:0006511">
    <property type="term" value="P:ubiquitin-dependent protein catabolic process"/>
    <property type="evidence" value="ECO:0007669"/>
    <property type="project" value="TreeGrafter"/>
</dbReference>
<evidence type="ECO:0000313" key="8">
    <source>
        <dbReference type="Proteomes" id="UP000037460"/>
    </source>
</evidence>
<reference evidence="8" key="1">
    <citation type="journal article" date="2015" name="PLoS Genet.">
        <title>Genome Sequence and Transcriptome Analyses of Chrysochromulina tobin: Metabolic Tools for Enhanced Algal Fitness in the Prominent Order Prymnesiales (Haptophyceae).</title>
        <authorList>
            <person name="Hovde B.T."/>
            <person name="Deodato C.R."/>
            <person name="Hunsperger H.M."/>
            <person name="Ryken S.A."/>
            <person name="Yost W."/>
            <person name="Jha R.K."/>
            <person name="Patterson J."/>
            <person name="Monnat R.J. Jr."/>
            <person name="Barlow S.B."/>
            <person name="Starkenburg S.R."/>
            <person name="Cattolico R.A."/>
        </authorList>
    </citation>
    <scope>NUCLEOTIDE SEQUENCE</scope>
    <source>
        <strain evidence="8">CCMP291</strain>
    </source>
</reference>
<dbReference type="InterPro" id="IPR014891">
    <property type="entry name" value="DWNN_domain"/>
</dbReference>
<evidence type="ECO:0000256" key="1">
    <source>
        <dbReference type="ARBA" id="ARBA00004123"/>
    </source>
</evidence>
<keyword evidence="8" id="KW-1185">Reference proteome</keyword>
<dbReference type="SMART" id="SM01180">
    <property type="entry name" value="DWNN"/>
    <property type="match status" value="1"/>
</dbReference>
<dbReference type="EMBL" id="JWZX01001432">
    <property type="protein sequence ID" value="KOO33764.1"/>
    <property type="molecule type" value="Genomic_DNA"/>
</dbReference>
<dbReference type="GO" id="GO:0008270">
    <property type="term" value="F:zinc ion binding"/>
    <property type="evidence" value="ECO:0007669"/>
    <property type="project" value="UniProtKB-KW"/>
</dbReference>